<evidence type="ECO:0000259" key="2">
    <source>
        <dbReference type="PROSITE" id="PS51371"/>
    </source>
</evidence>
<comment type="caution">
    <text evidence="3">The sequence shown here is derived from an EMBL/GenBank/DDBJ whole genome shotgun (WGS) entry which is preliminary data.</text>
</comment>
<keyword evidence="1" id="KW-0129">CBS domain</keyword>
<sequence length="240" mass="28314">MAVIQNEKRSERFEVAFNQIHRWMQRNARNETTDKFSELLRINYPRHSIIRKYYHDLKMYGRLRNSLVHDKIALDFYIAEPHEKVVEKIEIIASQVSDPKNALEIATRPVFYFKEDTSLVDVLKIIRKRAYSQFPVYDENGFKWLLTSNCIAQWLASNLLEGGRTIEDVKISDLEYLHSKRFVEFATKNSDIFSVEDIFEKYHLENRKLEAVLITENGKTSDRPIGIITPWDLVEIDALD</sequence>
<dbReference type="SUPFAM" id="SSF54631">
    <property type="entry name" value="CBS-domain pair"/>
    <property type="match status" value="1"/>
</dbReference>
<dbReference type="Proteomes" id="UP000031014">
    <property type="component" value="Unassembled WGS sequence"/>
</dbReference>
<dbReference type="InterPro" id="IPR046342">
    <property type="entry name" value="CBS_dom_sf"/>
</dbReference>
<proteinExistence type="predicted"/>
<reference evidence="3 4" key="1">
    <citation type="submission" date="2013-06" db="EMBL/GenBank/DDBJ databases">
        <title>Whole genome shotgun sequence of Bacillus selenatarsenatis SF-1.</title>
        <authorList>
            <person name="Kuroda M."/>
            <person name="Sei K."/>
            <person name="Yamashita M."/>
            <person name="Ike M."/>
        </authorList>
    </citation>
    <scope>NUCLEOTIDE SEQUENCE [LARGE SCALE GENOMIC DNA]</scope>
    <source>
        <strain evidence="3 4">SF-1</strain>
    </source>
</reference>
<keyword evidence="4" id="KW-1185">Reference proteome</keyword>
<dbReference type="AlphaFoldDB" id="A0A0A8XEH1"/>
<organism evidence="3 4">
    <name type="scientific">Mesobacillus selenatarsenatis (strain DSM 18680 / JCM 14380 / FERM P-15431 / SF-1)</name>
    <dbReference type="NCBI Taxonomy" id="1321606"/>
    <lineage>
        <taxon>Bacteria</taxon>
        <taxon>Bacillati</taxon>
        <taxon>Bacillota</taxon>
        <taxon>Bacilli</taxon>
        <taxon>Bacillales</taxon>
        <taxon>Bacillaceae</taxon>
        <taxon>Mesobacillus</taxon>
    </lineage>
</organism>
<name>A0A0A8XEH1_MESS1</name>
<dbReference type="InterPro" id="IPR000644">
    <property type="entry name" value="CBS_dom"/>
</dbReference>
<gene>
    <name evidence="3" type="ORF">SAMD00020551_4749</name>
</gene>
<accession>A0A0A8XEH1</accession>
<evidence type="ECO:0000256" key="1">
    <source>
        <dbReference type="PROSITE-ProRule" id="PRU00703"/>
    </source>
</evidence>
<evidence type="ECO:0000313" key="4">
    <source>
        <dbReference type="Proteomes" id="UP000031014"/>
    </source>
</evidence>
<dbReference type="RefSeq" id="WP_052442268.1">
    <property type="nucleotide sequence ID" value="NZ_BASE01000131.1"/>
</dbReference>
<dbReference type="STRING" id="1321606.SAMD00020551_4749"/>
<protein>
    <submittedName>
        <fullName evidence="3">Putative CBS domain containing protein</fullName>
    </submittedName>
</protein>
<dbReference type="PROSITE" id="PS51371">
    <property type="entry name" value="CBS"/>
    <property type="match status" value="1"/>
</dbReference>
<evidence type="ECO:0000313" key="3">
    <source>
        <dbReference type="EMBL" id="GAM16536.1"/>
    </source>
</evidence>
<feature type="domain" description="CBS" evidence="2">
    <location>
        <begin position="106"/>
        <end position="161"/>
    </location>
</feature>
<dbReference type="EMBL" id="BASE01000131">
    <property type="protein sequence ID" value="GAM16536.1"/>
    <property type="molecule type" value="Genomic_DNA"/>
</dbReference>
<dbReference type="Gene3D" id="3.10.580.10">
    <property type="entry name" value="CBS-domain"/>
    <property type="match status" value="1"/>
</dbReference>
<dbReference type="Pfam" id="PF00571">
    <property type="entry name" value="CBS"/>
    <property type="match status" value="1"/>
</dbReference>